<reference evidence="1 2" key="1">
    <citation type="submission" date="2017-07" db="EMBL/GenBank/DDBJ databases">
        <authorList>
            <person name="Sun Z.S."/>
            <person name="Albrecht U."/>
            <person name="Echele G."/>
            <person name="Lee C.C."/>
        </authorList>
    </citation>
    <scope>NUCLEOTIDE SEQUENCE [LARGE SCALE GENOMIC DNA]</scope>
    <source>
        <strain evidence="1 2">CGMCC 1.12672</strain>
    </source>
</reference>
<accession>A0A285R0S7</accession>
<keyword evidence="2" id="KW-1185">Reference proteome</keyword>
<dbReference type="Proteomes" id="UP000219494">
    <property type="component" value="Unassembled WGS sequence"/>
</dbReference>
<sequence length="33" mass="3460">MGMAHLTTPAQAAVQLRVFRCWTPASAGVAVFA</sequence>
<evidence type="ECO:0000313" key="2">
    <source>
        <dbReference type="Proteomes" id="UP000219494"/>
    </source>
</evidence>
<dbReference type="EMBL" id="OBMI01000003">
    <property type="protein sequence ID" value="SOB87388.1"/>
    <property type="molecule type" value="Genomic_DNA"/>
</dbReference>
<organism evidence="1 2">
    <name type="scientific">Sphingomonas guangdongensis</name>
    <dbReference type="NCBI Taxonomy" id="1141890"/>
    <lineage>
        <taxon>Bacteria</taxon>
        <taxon>Pseudomonadati</taxon>
        <taxon>Pseudomonadota</taxon>
        <taxon>Alphaproteobacteria</taxon>
        <taxon>Sphingomonadales</taxon>
        <taxon>Sphingomonadaceae</taxon>
        <taxon>Sphingomonas</taxon>
    </lineage>
</organism>
<dbReference type="AlphaFoldDB" id="A0A285R0S7"/>
<name>A0A285R0S7_9SPHN</name>
<protein>
    <submittedName>
        <fullName evidence="1">Uncharacterized protein</fullName>
    </submittedName>
</protein>
<evidence type="ECO:0000313" key="1">
    <source>
        <dbReference type="EMBL" id="SOB87388.1"/>
    </source>
</evidence>
<proteinExistence type="predicted"/>
<gene>
    <name evidence="1" type="ORF">SAMN06297144_2520</name>
</gene>